<protein>
    <submittedName>
        <fullName evidence="2">SORF2 domain protein</fullName>
    </submittedName>
</protein>
<evidence type="ECO:0000313" key="3">
    <source>
        <dbReference type="Proteomes" id="UP000011300"/>
    </source>
</evidence>
<dbReference type="GeneID" id="4363466"/>
<dbReference type="EMBL" id="DQ356948">
    <property type="protein sequence ID" value="ABJ08912.1"/>
    <property type="molecule type" value="Genomic_DNA"/>
</dbReference>
<feature type="region of interest" description="Disordered" evidence="1">
    <location>
        <begin position="308"/>
        <end position="343"/>
    </location>
</feature>
<evidence type="ECO:0000313" key="2">
    <source>
        <dbReference type="EMBL" id="ABJ08912.1"/>
    </source>
</evidence>
<reference evidence="2 3" key="1">
    <citation type="journal article" date="2006" name="J. Virol.">
        <title>Genome of crocodilepox virus.</title>
        <authorList>
            <person name="Afonso C.L."/>
            <person name="Tulman E.R."/>
            <person name="Delhon G."/>
            <person name="Lu Z."/>
            <person name="Viljoen G.J."/>
            <person name="Wallace D.B."/>
            <person name="Kutish G.F."/>
            <person name="Rock D.L."/>
        </authorList>
    </citation>
    <scope>NUCLEOTIDE SEQUENCE [LARGE SCALE GENOMIC DNA]</scope>
    <source>
        <strain evidence="3">Isolate Crocodylus niloticus/Zimbabwe/Ume/2001</strain>
    </source>
</reference>
<name>Q070N0_CPRVZ</name>
<dbReference type="RefSeq" id="YP_784211.1">
    <property type="nucleotide sequence ID" value="NC_008030.1"/>
</dbReference>
<organism evidence="2 3">
    <name type="scientific">Nile crocodilepox virus (isolate Crocodylus niloticus/Zimbabwe/Ume/2001)</name>
    <name type="common">CRV</name>
    <dbReference type="NCBI Taxonomy" id="1289473"/>
    <lineage>
        <taxon>Viruses</taxon>
        <taxon>Varidnaviria</taxon>
        <taxon>Bamfordvirae</taxon>
        <taxon>Nucleocytoviricota</taxon>
        <taxon>Pokkesviricetes</taxon>
        <taxon>Chitovirales</taxon>
        <taxon>Poxviridae</taxon>
        <taxon>Chordopoxvirinae</taxon>
        <taxon>Crocodylidpoxvirus</taxon>
        <taxon>Crocodylidpoxvirus nilecrocodilepox</taxon>
        <taxon>Nile crocodilepox virus</taxon>
    </lineage>
</organism>
<dbReference type="InterPro" id="IPR003360">
    <property type="entry name" value="US22-like"/>
</dbReference>
<dbReference type="Pfam" id="PF02393">
    <property type="entry name" value="US22"/>
    <property type="match status" value="1"/>
</dbReference>
<organismHost>
    <name type="scientific">Crocodylus niloticus</name>
    <name type="common">Nile crocodile</name>
    <name type="synonym">African crocodile</name>
    <dbReference type="NCBI Taxonomy" id="8501"/>
</organismHost>
<feature type="compositionally biased region" description="Low complexity" evidence="1">
    <location>
        <begin position="328"/>
        <end position="343"/>
    </location>
</feature>
<evidence type="ECO:0000256" key="1">
    <source>
        <dbReference type="SAM" id="MobiDB-lite"/>
    </source>
</evidence>
<dbReference type="Proteomes" id="UP000011300">
    <property type="component" value="Segment"/>
</dbReference>
<sequence length="438" mass="48454">MTRLSEFAHNFLRRIGFRRRDSCGQATIAQPHEAEMRLLAKHLSERPLAGPDLIACYADRHRGRHLYFAKQQRCCLRVGDLSSTFYGDLEHQMEDWAYLYLPRPQRLAVLGSINNILGTVNSIRQMENWQQLVILVSEFGTVFAADCQEVHVLASSLEQFLRDGVLNLGREFYTRQESRRTMREYMMEPAVYRAHRLMMAQADDCVNADLGSVSDLLCSSSDLPNAMLCAVRRPPSRLSEELTQELTRYLRRANAFRIRPRVTLDASSFGGLAPATATASLDLRGEARRQRRRKPCGLAVDAVSETGVRAAGGGSKDASPAPMMRSWRSAGQSRPASRAPSASPSLAISMAISVATDSRCGESCCAEDRGGGDGDSGGDAVVCDPAPRGAESLVSLDMDLPTGVDQKTEIKCRYLAPREDYSPCCSLCWPRFSWPFGS</sequence>
<dbReference type="KEGG" id="vg:4363466"/>
<keyword evidence="3" id="KW-1185">Reference proteome</keyword>
<organismHost>
    <name type="scientific">Crocodylus porosus</name>
    <name type="common">Saltwater crocodile</name>
    <name type="synonym">Estuarine crocodile</name>
    <dbReference type="NCBI Taxonomy" id="8502"/>
</organismHost>
<gene>
    <name evidence="2" type="ORF">CRV021</name>
</gene>
<accession>Q070N0</accession>
<proteinExistence type="predicted"/>
<organismHost>
    <name type="scientific">Crocodylus johnstoni</name>
    <name type="common">Australian freshwater crocodile</name>
    <dbReference type="NCBI Taxonomy" id="184234"/>
</organismHost>